<sequence length="306" mass="35717">MNTPLVFIIFNRPDTTKVVFEAIRQARPRQLLVVADGPRDHVPGEEERCLAARQVLEGVDWPCEVKTNFSPVNLGCKKRIISGLQWVFDEVEEAIVLEDDVVPDPSFFGYCEELLERYRDDHRVGMINGGNFLRSRFEAEGSYYFTRFGHVWGWASWRRVWRQYDGDLTSWPEKRQTGWLSEHFGQERLAQVWSRIFDDVQQHRVNTWDYQMDYCLWAHGMLAVAPAVNLVSNIGFGADSTHTKEPSVWSEMPRQPLSLPLKHPDRVELCEPADRIEYHNYLPLPWLERKKRRLAKLVKAVKGVFG</sequence>
<proteinExistence type="predicted"/>
<dbReference type="AlphaFoldDB" id="A0A6V8MNZ7"/>
<dbReference type="InterPro" id="IPR029044">
    <property type="entry name" value="Nucleotide-diphossugar_trans"/>
</dbReference>
<evidence type="ECO:0000313" key="1">
    <source>
        <dbReference type="EMBL" id="GFO61607.1"/>
    </source>
</evidence>
<keyword evidence="2" id="KW-1185">Reference proteome</keyword>
<evidence type="ECO:0000313" key="2">
    <source>
        <dbReference type="Proteomes" id="UP000556026"/>
    </source>
</evidence>
<protein>
    <submittedName>
        <fullName evidence="1">Hemolytic protein HlpA</fullName>
    </submittedName>
</protein>
<comment type="caution">
    <text evidence="1">The sequence shown here is derived from an EMBL/GenBank/DDBJ whole genome shotgun (WGS) entry which is preliminary data.</text>
</comment>
<gene>
    <name evidence="1" type="ORF">GMST_39320</name>
</gene>
<dbReference type="RefSeq" id="WP_183356399.1">
    <property type="nucleotide sequence ID" value="NZ_BLXX01000016.1"/>
</dbReference>
<dbReference type="EMBL" id="BLXX01000016">
    <property type="protein sequence ID" value="GFO61607.1"/>
    <property type="molecule type" value="Genomic_DNA"/>
</dbReference>
<reference evidence="2" key="1">
    <citation type="submission" date="2020-06" db="EMBL/GenBank/DDBJ databases">
        <title>Draft genomic sequence of Geomonas sp. Red330.</title>
        <authorList>
            <person name="Itoh H."/>
            <person name="Zhenxing X."/>
            <person name="Ushijima N."/>
            <person name="Masuda Y."/>
            <person name="Shiratori Y."/>
            <person name="Senoo K."/>
        </authorList>
    </citation>
    <scope>NUCLEOTIDE SEQUENCE [LARGE SCALE GENOMIC DNA]</scope>
    <source>
        <strain evidence="2">Red330</strain>
    </source>
</reference>
<name>A0A6V8MNZ7_9BACT</name>
<dbReference type="Gene3D" id="3.90.550.10">
    <property type="entry name" value="Spore Coat Polysaccharide Biosynthesis Protein SpsA, Chain A"/>
    <property type="match status" value="1"/>
</dbReference>
<dbReference type="SUPFAM" id="SSF53448">
    <property type="entry name" value="Nucleotide-diphospho-sugar transferases"/>
    <property type="match status" value="1"/>
</dbReference>
<organism evidence="1 2">
    <name type="scientific">Geomonas silvestris</name>
    <dbReference type="NCBI Taxonomy" id="2740184"/>
    <lineage>
        <taxon>Bacteria</taxon>
        <taxon>Pseudomonadati</taxon>
        <taxon>Thermodesulfobacteriota</taxon>
        <taxon>Desulfuromonadia</taxon>
        <taxon>Geobacterales</taxon>
        <taxon>Geobacteraceae</taxon>
        <taxon>Geomonas</taxon>
    </lineage>
</organism>
<dbReference type="Proteomes" id="UP000556026">
    <property type="component" value="Unassembled WGS sequence"/>
</dbReference>
<accession>A0A6V8MNZ7</accession>